<feature type="transmembrane region" description="Helical" evidence="12">
    <location>
        <begin position="1568"/>
        <end position="1586"/>
    </location>
</feature>
<feature type="transmembrane region" description="Helical" evidence="12">
    <location>
        <begin position="1629"/>
        <end position="1660"/>
    </location>
</feature>
<name>A0ABQ8JMP9_DERPT</name>
<dbReference type="Proteomes" id="UP000887458">
    <property type="component" value="Unassembled WGS sequence"/>
</dbReference>
<protein>
    <submittedName>
        <fullName evidence="14">Rab3 GTPase-activating protein non-catalytic subunit</fullName>
    </submittedName>
</protein>
<dbReference type="Pfam" id="PF14655">
    <property type="entry name" value="RAB3GAP2_N"/>
    <property type="match status" value="1"/>
</dbReference>
<dbReference type="PRINTS" id="PR00237">
    <property type="entry name" value="GPCRRHODOPSN"/>
</dbReference>
<feature type="transmembrane region" description="Helical" evidence="12">
    <location>
        <begin position="1454"/>
        <end position="1476"/>
    </location>
</feature>
<evidence type="ECO:0000256" key="8">
    <source>
        <dbReference type="ARBA" id="ARBA00022989"/>
    </source>
</evidence>
<organism evidence="14 15">
    <name type="scientific">Dermatophagoides pteronyssinus</name>
    <name type="common">European house dust mite</name>
    <dbReference type="NCBI Taxonomy" id="6956"/>
    <lineage>
        <taxon>Eukaryota</taxon>
        <taxon>Metazoa</taxon>
        <taxon>Ecdysozoa</taxon>
        <taxon>Arthropoda</taxon>
        <taxon>Chelicerata</taxon>
        <taxon>Arachnida</taxon>
        <taxon>Acari</taxon>
        <taxon>Acariformes</taxon>
        <taxon>Sarcoptiformes</taxon>
        <taxon>Astigmata</taxon>
        <taxon>Psoroptidia</taxon>
        <taxon>Analgoidea</taxon>
        <taxon>Pyroglyphidae</taxon>
        <taxon>Dermatophagoidinae</taxon>
        <taxon>Dermatophagoides</taxon>
    </lineage>
</organism>
<comment type="similarity">
    <text evidence="4 10">Belongs to the G-protein coupled receptor 1 family.</text>
</comment>
<dbReference type="Pfam" id="PF00001">
    <property type="entry name" value="7tm_1"/>
    <property type="match status" value="1"/>
</dbReference>
<evidence type="ECO:0000256" key="5">
    <source>
        <dbReference type="ARBA" id="ARBA00022468"/>
    </source>
</evidence>
<dbReference type="CDD" id="cd00637">
    <property type="entry name" value="7tm_classA_rhodopsin-like"/>
    <property type="match status" value="1"/>
</dbReference>
<accession>A0ABQ8JMP9</accession>
<evidence type="ECO:0000256" key="2">
    <source>
        <dbReference type="ARBA" id="ARBA00004496"/>
    </source>
</evidence>
<dbReference type="PROSITE" id="PS00237">
    <property type="entry name" value="G_PROTEIN_RECEP_F1_1"/>
    <property type="match status" value="1"/>
</dbReference>
<feature type="region of interest" description="Disordered" evidence="11">
    <location>
        <begin position="1837"/>
        <end position="1872"/>
    </location>
</feature>
<keyword evidence="10" id="KW-0675">Receptor</keyword>
<evidence type="ECO:0000256" key="6">
    <source>
        <dbReference type="ARBA" id="ARBA00022490"/>
    </source>
</evidence>
<keyword evidence="6" id="KW-0963">Cytoplasm</keyword>
<dbReference type="PANTHER" id="PTHR12472:SF0">
    <property type="entry name" value="RAB3 GTPASE-ACTIVATING PROTEIN NON-CATALYTIC SUBUNIT"/>
    <property type="match status" value="1"/>
</dbReference>
<feature type="transmembrane region" description="Helical" evidence="12">
    <location>
        <begin position="1488"/>
        <end position="1509"/>
    </location>
</feature>
<feature type="region of interest" description="Disordered" evidence="11">
    <location>
        <begin position="700"/>
        <end position="719"/>
    </location>
</feature>
<keyword evidence="5" id="KW-0343">GTPase activation</keyword>
<evidence type="ECO:0000256" key="9">
    <source>
        <dbReference type="ARBA" id="ARBA00023136"/>
    </source>
</evidence>
<evidence type="ECO:0000259" key="13">
    <source>
        <dbReference type="PROSITE" id="PS50262"/>
    </source>
</evidence>
<reference evidence="14 15" key="1">
    <citation type="journal article" date="2018" name="J. Allergy Clin. Immunol.">
        <title>High-quality assembly of Dermatophagoides pteronyssinus genome and transcriptome reveals a wide range of novel allergens.</title>
        <authorList>
            <person name="Liu X.Y."/>
            <person name="Yang K.Y."/>
            <person name="Wang M.Q."/>
            <person name="Kwok J.S."/>
            <person name="Zeng X."/>
            <person name="Yang Z."/>
            <person name="Xiao X.J."/>
            <person name="Lau C.P."/>
            <person name="Li Y."/>
            <person name="Huang Z.M."/>
            <person name="Ba J.G."/>
            <person name="Yim A.K."/>
            <person name="Ouyang C.Y."/>
            <person name="Ngai S.M."/>
            <person name="Chan T.F."/>
            <person name="Leung E.L."/>
            <person name="Liu L."/>
            <person name="Liu Z.G."/>
            <person name="Tsui S.K."/>
        </authorList>
    </citation>
    <scope>NUCLEOTIDE SEQUENCE [LARGE SCALE GENOMIC DNA]</scope>
    <source>
        <strain evidence="14">Derp</strain>
    </source>
</reference>
<keyword evidence="9 12" id="KW-0472">Membrane</keyword>
<evidence type="ECO:0000256" key="4">
    <source>
        <dbReference type="ARBA" id="ARBA00010663"/>
    </source>
</evidence>
<keyword evidence="10" id="KW-0807">Transducer</keyword>
<dbReference type="Gene3D" id="1.20.1070.10">
    <property type="entry name" value="Rhodopsin 7-helix transmembrane proteins"/>
    <property type="match status" value="1"/>
</dbReference>
<evidence type="ECO:0000256" key="12">
    <source>
        <dbReference type="SAM" id="Phobius"/>
    </source>
</evidence>
<evidence type="ECO:0000256" key="3">
    <source>
        <dbReference type="ARBA" id="ARBA00008153"/>
    </source>
</evidence>
<dbReference type="InterPro" id="IPR032839">
    <property type="entry name" value="RAB3GAP_N"/>
</dbReference>
<evidence type="ECO:0000256" key="7">
    <source>
        <dbReference type="ARBA" id="ARBA00022692"/>
    </source>
</evidence>
<feature type="transmembrane region" description="Helical" evidence="12">
    <location>
        <begin position="1529"/>
        <end position="1547"/>
    </location>
</feature>
<comment type="similarity">
    <text evidence="3">Belongs to the Rab3-GAP regulatory subunit family.</text>
</comment>
<reference evidence="14 15" key="2">
    <citation type="journal article" date="2022" name="Mol. Biol. Evol.">
        <title>Comparative Genomics Reveals Insights into the Divergent Evolution of Astigmatic Mites and Household Pest Adaptations.</title>
        <authorList>
            <person name="Xiong Q."/>
            <person name="Wan A.T."/>
            <person name="Liu X."/>
            <person name="Fung C.S."/>
            <person name="Xiao X."/>
            <person name="Malainual N."/>
            <person name="Hou J."/>
            <person name="Wang L."/>
            <person name="Wang M."/>
            <person name="Yang K.Y."/>
            <person name="Cui Y."/>
            <person name="Leung E.L."/>
            <person name="Nong W."/>
            <person name="Shin S.K."/>
            <person name="Au S.W."/>
            <person name="Jeong K.Y."/>
            <person name="Chew F.T."/>
            <person name="Hui J.H."/>
            <person name="Leung T.F."/>
            <person name="Tungtrongchitr A."/>
            <person name="Zhong N."/>
            <person name="Liu Z."/>
            <person name="Tsui S.K."/>
        </authorList>
    </citation>
    <scope>NUCLEOTIDE SEQUENCE [LARGE SCALE GENOMIC DNA]</scope>
    <source>
        <strain evidence="14">Derp</strain>
    </source>
</reference>
<evidence type="ECO:0000256" key="10">
    <source>
        <dbReference type="RuleBase" id="RU000688"/>
    </source>
</evidence>
<evidence type="ECO:0000256" key="1">
    <source>
        <dbReference type="ARBA" id="ARBA00004370"/>
    </source>
</evidence>
<keyword evidence="15" id="KW-1185">Reference proteome</keyword>
<feature type="domain" description="G-protein coupled receptors family 1 profile" evidence="13">
    <location>
        <begin position="1467"/>
        <end position="1657"/>
    </location>
</feature>
<evidence type="ECO:0000313" key="14">
    <source>
        <dbReference type="EMBL" id="KAH9423581.1"/>
    </source>
</evidence>
<dbReference type="InterPro" id="IPR029257">
    <property type="entry name" value="RAB3GAP2_C"/>
</dbReference>
<dbReference type="SUPFAM" id="SSF81321">
    <property type="entry name" value="Family A G protein-coupled receptor-like"/>
    <property type="match status" value="1"/>
</dbReference>
<keyword evidence="8 12" id="KW-1133">Transmembrane helix</keyword>
<dbReference type="EMBL" id="NJHN03000031">
    <property type="protein sequence ID" value="KAH9423581.1"/>
    <property type="molecule type" value="Genomic_DNA"/>
</dbReference>
<feature type="transmembrane region" description="Helical" evidence="12">
    <location>
        <begin position="1681"/>
        <end position="1702"/>
    </location>
</feature>
<evidence type="ECO:0000313" key="15">
    <source>
        <dbReference type="Proteomes" id="UP000887458"/>
    </source>
</evidence>
<dbReference type="PANTHER" id="PTHR12472">
    <property type="entry name" value="RAB3-GAP REGULATORY DOMAIN"/>
    <property type="match status" value="1"/>
</dbReference>
<sequence length="1901" mass="220977">MSASINQFSTINQLDDLKTTLIPENRTRQEINRDDDWDNRWNWDTSELVYDDDNNDDKKYIWLNECLISLSPFLDMLIIGRSKTNDETLTNIVLLPFVSQKKSAVNFRDWTAILTGFSSGYFRIYTENGKYLLLSQLFHDEPILDIKCRTYSQNLLLLEQTDEILIIYPTAIIQIDGFSLFQMIKHCRNRLMKSSNETMNIVDGGLSFFNKDNNNDNNNQTPFTFKKWSFQTSSSDSHINDCVNVCSFIRNDFDALVSHSIDNGGGNKPLTNDYANLFFTTGTNPYVGFYRAQEGTTHAIIDELSQYLMNKVKNVFSFFNQQKSPKNDKEMIKPSTNVSADLSLFDERLGLKICLSPNRRLAAVTDDFGRVILFDMQNLIAVRIWKGYRRAEIGWIVIDEDLEQSSTDISNRKQAHFLVIYLPKRGILEIWSAQNGPRVTAFNVGKNCKLLYIDHTMFGLNYVILQNIKQTMSFQEYQQFFSYSRCFLFNYDTGMIFQFYIPFLCSLTDKNTKFMDEIMKLISMLKTSEIRHECLDLICNECQDVNLILECTKNLQKDLLELLERNELDFENKLLLQMCARIIQLCQYYLNVKNRTEELETKFLKLIEQQNEQQPDLQRLTEQLNGWSENDVVRIISLLAFRQSNNSTILNDFTINEMLTHFTLYYNHLVKNDQQEIYENLPIEIILMKENMTNVNVNMNNSNKKKKNQTTRKFENNNKLPTINNIDNNDQFINLERLSKFLFFTTFVDDDNESNLKNLTDNVCILSSNLLLLLFTSWLNSDFSLYWPSWLKFSSTFNQIIDRINAIHLQMMINNENTNDDDDDGIIFDFSCLNDQLSPSWIDIIKLIYKSTNIPASFIAINMIKALINRIKMEKKIFESNEKDSNNETVNVNVVDDERKSLHSIISADNDEWETLHLDKENLNLLAKQLEDLFLLDLLLKSCDTNTKIPSSSSLNNGGDTSDNNVEILKNINLEIGKNAANELQTLTEKSTLIEILNHVRECFPNCLDSDILLINCYWELLRQWNYQPLLYNQIEQSLKYLELVSSSILKHNVAQMSWCLFIQKKFECLCYLIEKMGKKPKDRVIRKELEMDENNLEQFSNFICNLLDFMIRTSVSSETEALPLYTMNNWWNSFNSSTNNSNNNENFNEEYYRYNLQSSSSTIPLAMMAIHQKIANIDLLIEYYHLAQCIQFIIIFSVRNVHPLSLFSSTIRAYFFKKDLVSFLSNNNNDGIQLNDPVLMEKRKKFLTNTITSIVQTIPSYRNDAVNDTNTYQQYYIKANQWFGKLIDLAREWSIDIDSLRLHYVHQLYLYGCDPLADELMSSVLDIKILCRQLLIICGQRLCTIMNQMFQSLDECSFLPPNVLFWIKSLIIDPNCFTDVPKSSTILLLEKISNFLYNNNNSDNNDNNETNSDDLANYQCQEQFFDIENFTDLNFPGERFETKAFGLDEYFKITIYIIAIIASIFGNSAVVLSVLMKRSLRVTVNLYLANLAVADILICICCMWVHLINHLTAPTYVLGPFFCKINSFAQMTCLTSSVLSLSAIACDRYMAIMYPLRTRVTKQRTGIVITCIWIVSLIISIPFYYSRRYETVKWVDYTQTTCMEDWPYTMTYSENDGVCYKKHTMKTFYYTLVTTTLFFVPVLIMITAYSAIILILWGNRLPGEANESNLRHQKKSKRKLPSWFGNLIFYSYFIAYSNSVFNPIIYGGFNRNFRDALYKNAFCQSLWCFNHNNNNRNDIGGNGIGTGVGGGTRKWHQPHSSLSTTIVTTVQQTATTTIPNRNGICKFLSNNNHLNKCSSSSTTTTKTMNNNQNDKIMMKKRKKNHHYIKMSTLTTCLNDDNDNDNDNHTDDDDDYDDDDDDMNSNIDKRQQQQIIKDSIVELIDQNNDLYGLETMKTSFV</sequence>
<evidence type="ECO:0000256" key="11">
    <source>
        <dbReference type="SAM" id="MobiDB-lite"/>
    </source>
</evidence>
<comment type="subcellular location">
    <subcellularLocation>
        <location evidence="2">Cytoplasm</location>
    </subcellularLocation>
    <subcellularLocation>
        <location evidence="1">Membrane</location>
    </subcellularLocation>
</comment>
<dbReference type="InterPro" id="IPR000276">
    <property type="entry name" value="GPCR_Rhodpsn"/>
</dbReference>
<dbReference type="InterPro" id="IPR026059">
    <property type="entry name" value="Rab3GAP2"/>
</dbReference>
<dbReference type="PROSITE" id="PS50262">
    <property type="entry name" value="G_PROTEIN_RECEP_F1_2"/>
    <property type="match status" value="1"/>
</dbReference>
<comment type="caution">
    <text evidence="14">The sequence shown here is derived from an EMBL/GenBank/DDBJ whole genome shotgun (WGS) entry which is preliminary data.</text>
</comment>
<dbReference type="InterPro" id="IPR017452">
    <property type="entry name" value="GPCR_Rhodpsn_7TM"/>
</dbReference>
<gene>
    <name evidence="14" type="primary">RAB3GAP2</name>
    <name evidence="14" type="ORF">DERP_005161</name>
</gene>
<proteinExistence type="inferred from homology"/>
<keyword evidence="7 10" id="KW-0812">Transmembrane</keyword>
<keyword evidence="10" id="KW-0297">G-protein coupled receptor</keyword>
<feature type="compositionally biased region" description="Acidic residues" evidence="11">
    <location>
        <begin position="1840"/>
        <end position="1863"/>
    </location>
</feature>
<dbReference type="Pfam" id="PF14656">
    <property type="entry name" value="RAB3GAP2_C"/>
    <property type="match status" value="1"/>
</dbReference>